<dbReference type="SUPFAM" id="SSF53098">
    <property type="entry name" value="Ribonuclease H-like"/>
    <property type="match status" value="1"/>
</dbReference>
<dbReference type="InterPro" id="IPR047960">
    <property type="entry name" value="Transpos_IS1380"/>
</dbReference>
<protein>
    <submittedName>
        <fullName evidence="2">Mobile element protein</fullName>
    </submittedName>
</protein>
<comment type="caution">
    <text evidence="2">The sequence shown here is derived from an EMBL/GenBank/DDBJ whole genome shotgun (WGS) entry which is preliminary data.</text>
</comment>
<sequence length="438" mass="49409">MRTFTLQQSRTEVYTPNGGLALVGHCLNRHTSLTKTARTIVKRHGIPNIELIRTYLGLITLGKSDFQAAEPVRTDPFFKSALGIKQSPSSARLRQRFDEDAKALTPLLDEASVEFLQSVGAPVSPLPMGHVALDMDVFPIDNSQTHKEGVSYTYKGYDGYAPMAAYLGQEGWCLGCELRPGSQHANKGFLDTLKRVLPRARSLTDKPILLRLDSAHDARANRDFLRKQDRVDFLIKWNPRKEDPLVWAEKAQARKAWSLERHGKMEALLSEAIPDEPGLRRIVKVTVRTSDAQGQWYLEPEVSLEGWVTSLPADVADEQQVMALYSDHATSEQFHSEFKTDLDLERLPSGKFDTNNLVMAFATMGYNVLRWMGLRLTGPDAPVRHPAKRRRLRTVMQEIMTLACRLVHSGRQWTLRFGRHCPGFTVYHDLYQGLASSG</sequence>
<proteinExistence type="predicted"/>
<dbReference type="NCBIfam" id="NF033539">
    <property type="entry name" value="transpos_IS1380"/>
    <property type="match status" value="1"/>
</dbReference>
<reference evidence="3" key="1">
    <citation type="submission" date="2015-12" db="EMBL/GenBank/DDBJ databases">
        <authorList>
            <person name="Lima A."/>
            <person name="Farahani Zayas N."/>
            <person name="Castro Da Silva M.A."/>
            <person name="Cabral A."/>
            <person name="Pessatti M.L."/>
        </authorList>
    </citation>
    <scope>NUCLEOTIDE SEQUENCE [LARGE SCALE GENOMIC DNA]</scope>
    <source>
        <strain evidence="3">LAMA 842</strain>
    </source>
</reference>
<accession>A0A137S1R5</accession>
<dbReference type="Pfam" id="PF13701">
    <property type="entry name" value="DDE_Tnp_1_4"/>
    <property type="match status" value="1"/>
</dbReference>
<evidence type="ECO:0000313" key="2">
    <source>
        <dbReference type="EMBL" id="KXO06379.1"/>
    </source>
</evidence>
<gene>
    <name evidence="2" type="ORF">J122_3979</name>
</gene>
<dbReference type="InterPro" id="IPR012337">
    <property type="entry name" value="RNaseH-like_sf"/>
</dbReference>
<dbReference type="EMBL" id="LOCO01000036">
    <property type="protein sequence ID" value="KXO06379.1"/>
    <property type="molecule type" value="Genomic_DNA"/>
</dbReference>
<name>A0A137S1R5_9GAMM</name>
<feature type="domain" description="Transposase DDE" evidence="1">
    <location>
        <begin position="48"/>
        <end position="435"/>
    </location>
</feature>
<dbReference type="RefSeq" id="WP_061333766.1">
    <property type="nucleotide sequence ID" value="NZ_LOCO01000036.1"/>
</dbReference>
<dbReference type="InterPro" id="IPR025668">
    <property type="entry name" value="Tnp_DDE_dom"/>
</dbReference>
<dbReference type="Proteomes" id="UP000070282">
    <property type="component" value="Unassembled WGS sequence"/>
</dbReference>
<evidence type="ECO:0000313" key="3">
    <source>
        <dbReference type="Proteomes" id="UP000070282"/>
    </source>
</evidence>
<organism evidence="2 3">
    <name type="scientific">Marinobacter excellens LAMA 842</name>
    <dbReference type="NCBI Taxonomy" id="1306954"/>
    <lineage>
        <taxon>Bacteria</taxon>
        <taxon>Pseudomonadati</taxon>
        <taxon>Pseudomonadota</taxon>
        <taxon>Gammaproteobacteria</taxon>
        <taxon>Pseudomonadales</taxon>
        <taxon>Marinobacteraceae</taxon>
        <taxon>Marinobacter</taxon>
    </lineage>
</organism>
<dbReference type="PATRIC" id="fig|1306954.6.peg.2815"/>
<keyword evidence="3" id="KW-1185">Reference proteome</keyword>
<evidence type="ECO:0000259" key="1">
    <source>
        <dbReference type="Pfam" id="PF13701"/>
    </source>
</evidence>
<dbReference type="AlphaFoldDB" id="A0A137S1R5"/>